<dbReference type="InterPro" id="IPR025991">
    <property type="entry name" value="Chemoreceptor_zinc-bind_dom"/>
</dbReference>
<dbReference type="SUPFAM" id="SSF58104">
    <property type="entry name" value="Methyl-accepting chemotaxis protein (MCP) signaling domain"/>
    <property type="match status" value="1"/>
</dbReference>
<protein>
    <recommendedName>
        <fullName evidence="1">Chemoreceptor zinc-binding domain-containing protein</fullName>
    </recommendedName>
</protein>
<dbReference type="Proteomes" id="UP000325292">
    <property type="component" value="Chromosome"/>
</dbReference>
<accession>A0ABM6RNQ8</accession>
<gene>
    <name evidence="2" type="ORF">BXT84_02630</name>
</gene>
<dbReference type="Pfam" id="PF13682">
    <property type="entry name" value="CZB"/>
    <property type="match status" value="1"/>
</dbReference>
<keyword evidence="3" id="KW-1185">Reference proteome</keyword>
<dbReference type="EMBL" id="CP019454">
    <property type="protein sequence ID" value="AUW92980.1"/>
    <property type="molecule type" value="Genomic_DNA"/>
</dbReference>
<dbReference type="InterPro" id="IPR042094">
    <property type="entry name" value="T2SS_GspF_sf"/>
</dbReference>
<dbReference type="Gene3D" id="1.20.81.30">
    <property type="entry name" value="Type II secretion system (T2SS), domain F"/>
    <property type="match status" value="1"/>
</dbReference>
<reference evidence="2 3" key="1">
    <citation type="journal article" date="2019" name="Sci. Rep.">
        <title>Sulfobacillus thermotolerans: new insights into resistance and metabolic capacities of acidophilic chemolithotrophs.</title>
        <authorList>
            <person name="Panyushkina A.E."/>
            <person name="Babenko V.V."/>
            <person name="Nikitina A.S."/>
            <person name="Selezneva O.V."/>
            <person name="Tsaplina I.A."/>
            <person name="Letarova M.A."/>
            <person name="Kostryukova E.S."/>
            <person name="Letarov A.V."/>
        </authorList>
    </citation>
    <scope>NUCLEOTIDE SEQUENCE [LARGE SCALE GENOMIC DNA]</scope>
    <source>
        <strain evidence="2 3">Kr1</strain>
    </source>
</reference>
<name>A0ABM6RNQ8_9FIRM</name>
<organism evidence="2 3">
    <name type="scientific">Sulfobacillus thermotolerans</name>
    <dbReference type="NCBI Taxonomy" id="338644"/>
    <lineage>
        <taxon>Bacteria</taxon>
        <taxon>Bacillati</taxon>
        <taxon>Bacillota</taxon>
        <taxon>Clostridia</taxon>
        <taxon>Eubacteriales</taxon>
        <taxon>Clostridiales Family XVII. Incertae Sedis</taxon>
        <taxon>Sulfobacillus</taxon>
    </lineage>
</organism>
<dbReference type="Gene3D" id="1.20.120.30">
    <property type="entry name" value="Aspartate receptor, ligand-binding domain"/>
    <property type="match status" value="1"/>
</dbReference>
<proteinExistence type="predicted"/>
<evidence type="ECO:0000313" key="2">
    <source>
        <dbReference type="EMBL" id="AUW92980.1"/>
    </source>
</evidence>
<evidence type="ECO:0000259" key="1">
    <source>
        <dbReference type="Pfam" id="PF13682"/>
    </source>
</evidence>
<sequence length="254" mass="27919">MNVGLAQRTKAATGDAMAVLEQVTASTNQTHKALGQARDGIADTTQRENQAFRDLQTLASTLSELLPAVQASMIAVGEQHGALDALTVNLATLQTAFHSTIDAFTDAGHYLAHAVEAARAQRQQRLSESTLSIPVRLYLSVADHQLWRYQIYRAFADKVPVDVEKASDFHACRLGMTLDQLAAEVGNDSAYRTITEQHQAFHAMAAHLAQQANTHAERDHGLFRKWLTHGQDLGAKLEAWAKQWEEQDLLKANA</sequence>
<evidence type="ECO:0000313" key="3">
    <source>
        <dbReference type="Proteomes" id="UP000325292"/>
    </source>
</evidence>
<feature type="domain" description="Chemoreceptor zinc-binding" evidence="1">
    <location>
        <begin position="144"/>
        <end position="207"/>
    </location>
</feature>